<proteinExistence type="predicted"/>
<dbReference type="AlphaFoldDB" id="A0A655DME4"/>
<dbReference type="EMBL" id="CQPD01000038">
    <property type="protein sequence ID" value="CNU76556.1"/>
    <property type="molecule type" value="Genomic_DNA"/>
</dbReference>
<protein>
    <submittedName>
        <fullName evidence="2">Uncharacterized protein</fullName>
    </submittedName>
</protein>
<evidence type="ECO:0000313" key="2">
    <source>
        <dbReference type="EMBL" id="CNU76556.1"/>
    </source>
</evidence>
<dbReference type="Proteomes" id="UP000042394">
    <property type="component" value="Unassembled WGS sequence"/>
</dbReference>
<evidence type="ECO:0000313" key="3">
    <source>
        <dbReference type="Proteomes" id="UP000042394"/>
    </source>
</evidence>
<accession>A0A655DME4</accession>
<evidence type="ECO:0000256" key="1">
    <source>
        <dbReference type="SAM" id="MobiDB-lite"/>
    </source>
</evidence>
<organism evidence="2 3">
    <name type="scientific">Salmonella enterica subsp. enterica serovar Bovismorbificans</name>
    <dbReference type="NCBI Taxonomy" id="58097"/>
    <lineage>
        <taxon>Bacteria</taxon>
        <taxon>Pseudomonadati</taxon>
        <taxon>Pseudomonadota</taxon>
        <taxon>Gammaproteobacteria</taxon>
        <taxon>Enterobacterales</taxon>
        <taxon>Enterobacteriaceae</taxon>
        <taxon>Salmonella</taxon>
    </lineage>
</organism>
<sequence length="80" mass="8967">MTNAEPNHHQNQHQHDRKPPQLPLRKTVVMSALIKCLAVQVFAHPGVIAQRLAQRVLHSLGWLGEVGIHIAIVQKLNKFG</sequence>
<feature type="region of interest" description="Disordered" evidence="1">
    <location>
        <begin position="1"/>
        <end position="22"/>
    </location>
</feature>
<gene>
    <name evidence="2" type="ORF">ERS008207_03430</name>
</gene>
<reference evidence="2 3" key="1">
    <citation type="submission" date="2015-03" db="EMBL/GenBank/DDBJ databases">
        <authorList>
            <consortium name="Pathogen Informatics"/>
        </authorList>
    </citation>
    <scope>NUCLEOTIDE SEQUENCE [LARGE SCALE GENOMIC DNA]</scope>
    <source>
        <strain evidence="2 3">D4891</strain>
    </source>
</reference>
<name>A0A655DME4_SALET</name>